<dbReference type="EMBL" id="JARJJS010000003">
    <property type="protein sequence ID" value="MDF4026063.1"/>
    <property type="molecule type" value="Genomic_DNA"/>
</dbReference>
<dbReference type="PANTHER" id="PTHR45138">
    <property type="entry name" value="REGULATORY COMPONENTS OF SENSORY TRANSDUCTION SYSTEM"/>
    <property type="match status" value="1"/>
</dbReference>
<feature type="transmembrane region" description="Helical" evidence="3">
    <location>
        <begin position="279"/>
        <end position="303"/>
    </location>
</feature>
<keyword evidence="3" id="KW-0472">Membrane</keyword>
<dbReference type="PROSITE" id="PS50887">
    <property type="entry name" value="GGDEF"/>
    <property type="match status" value="1"/>
</dbReference>
<dbReference type="Pfam" id="PF00990">
    <property type="entry name" value="GGDEF"/>
    <property type="match status" value="1"/>
</dbReference>
<accession>A0ABT6BD39</accession>
<dbReference type="EC" id="2.7.7.65" evidence="1"/>
<comment type="catalytic activity">
    <reaction evidence="2">
        <text>2 GTP = 3',3'-c-di-GMP + 2 diphosphate</text>
        <dbReference type="Rhea" id="RHEA:24898"/>
        <dbReference type="ChEBI" id="CHEBI:33019"/>
        <dbReference type="ChEBI" id="CHEBI:37565"/>
        <dbReference type="ChEBI" id="CHEBI:58805"/>
        <dbReference type="EC" id="2.7.7.65"/>
    </reaction>
</comment>
<reference evidence="5 6" key="1">
    <citation type="journal article" date="2024" name="Curr. Microbiol.">
        <title>Luteibacter sahnii sp. nov., A Novel Yellow-Colored Xanthomonadin Pigment Producing Probiotic Bacterium from Healthy Rice Seed Microbiome.</title>
        <authorList>
            <person name="Jaiswal G."/>
            <person name="Rana R."/>
            <person name="Nayak P.K."/>
            <person name="Chouhan R."/>
            <person name="Gandhi S.G."/>
            <person name="Patel H.K."/>
            <person name="Patil P.B."/>
        </authorList>
    </citation>
    <scope>NUCLEOTIDE SEQUENCE [LARGE SCALE GENOMIC DNA]</scope>
    <source>
        <strain evidence="5 6">PPL201</strain>
    </source>
</reference>
<dbReference type="PANTHER" id="PTHR45138:SF9">
    <property type="entry name" value="DIGUANYLATE CYCLASE DGCM-RELATED"/>
    <property type="match status" value="1"/>
</dbReference>
<gene>
    <name evidence="5" type="ORF">P3W24_13900</name>
</gene>
<name>A0ABT6BD39_9GAMM</name>
<dbReference type="InterPro" id="IPR050469">
    <property type="entry name" value="Diguanylate_Cyclase"/>
</dbReference>
<dbReference type="Proteomes" id="UP001528850">
    <property type="component" value="Unassembled WGS sequence"/>
</dbReference>
<proteinExistence type="predicted"/>
<feature type="domain" description="GGDEF" evidence="4">
    <location>
        <begin position="349"/>
        <end position="486"/>
    </location>
</feature>
<dbReference type="Gene3D" id="3.30.70.270">
    <property type="match status" value="1"/>
</dbReference>
<feature type="transmembrane region" description="Helical" evidence="3">
    <location>
        <begin position="32"/>
        <end position="49"/>
    </location>
</feature>
<feature type="transmembrane region" description="Helical" evidence="3">
    <location>
        <begin position="121"/>
        <end position="142"/>
    </location>
</feature>
<dbReference type="SUPFAM" id="SSF55073">
    <property type="entry name" value="Nucleotide cyclase"/>
    <property type="match status" value="1"/>
</dbReference>
<evidence type="ECO:0000313" key="5">
    <source>
        <dbReference type="EMBL" id="MDF4026063.1"/>
    </source>
</evidence>
<feature type="transmembrane region" description="Helical" evidence="3">
    <location>
        <begin position="215"/>
        <end position="233"/>
    </location>
</feature>
<evidence type="ECO:0000259" key="4">
    <source>
        <dbReference type="PROSITE" id="PS50887"/>
    </source>
</evidence>
<feature type="transmembrane region" description="Helical" evidence="3">
    <location>
        <begin position="97"/>
        <end position="114"/>
    </location>
</feature>
<dbReference type="InterPro" id="IPR029787">
    <property type="entry name" value="Nucleotide_cyclase"/>
</dbReference>
<dbReference type="CDD" id="cd01949">
    <property type="entry name" value="GGDEF"/>
    <property type="match status" value="1"/>
</dbReference>
<comment type="caution">
    <text evidence="5">The sequence shown here is derived from an EMBL/GenBank/DDBJ whole genome shotgun (WGS) entry which is preliminary data.</text>
</comment>
<protein>
    <recommendedName>
        <fullName evidence="1">diguanylate cyclase</fullName>
        <ecNumber evidence="1">2.7.7.65</ecNumber>
    </recommendedName>
</protein>
<feature type="transmembrane region" description="Helical" evidence="3">
    <location>
        <begin position="61"/>
        <end position="82"/>
    </location>
</feature>
<keyword evidence="3" id="KW-1133">Transmembrane helix</keyword>
<feature type="transmembrane region" description="Helical" evidence="3">
    <location>
        <begin position="9"/>
        <end position="26"/>
    </location>
</feature>
<dbReference type="SMART" id="SM00267">
    <property type="entry name" value="GGDEF"/>
    <property type="match status" value="1"/>
</dbReference>
<evidence type="ECO:0000313" key="6">
    <source>
        <dbReference type="Proteomes" id="UP001528850"/>
    </source>
</evidence>
<evidence type="ECO:0000256" key="2">
    <source>
        <dbReference type="ARBA" id="ARBA00034247"/>
    </source>
</evidence>
<evidence type="ECO:0000256" key="1">
    <source>
        <dbReference type="ARBA" id="ARBA00012528"/>
    </source>
</evidence>
<keyword evidence="6" id="KW-1185">Reference proteome</keyword>
<feature type="transmembrane region" description="Helical" evidence="3">
    <location>
        <begin position="254"/>
        <end position="273"/>
    </location>
</feature>
<keyword evidence="3" id="KW-0812">Transmembrane</keyword>
<dbReference type="InterPro" id="IPR043128">
    <property type="entry name" value="Rev_trsase/Diguanyl_cyclase"/>
</dbReference>
<feature type="transmembrane region" description="Helical" evidence="3">
    <location>
        <begin position="157"/>
        <end position="177"/>
    </location>
</feature>
<sequence>MRIQRWTPAFYSVLVAAHAGTMLLPFPRRMTWSYAFVLAVLGVTALLCARRAMLAVTHNRPLWLLLLGGLLAKGTAFILLFADSLVHHEGTLVMADPTFWFCLSSLFFVSAAAYDPATPSLRWASVADVAVGTLAAGLFYLSTRQMLASDATPPERLMLFFDVLDLFVVIFVGIRLLGTRRADERRFYAVLTAFMIIDAAAASVHNRFVLASESYLPEVLLSAPTAMLGIMLARRRTVWMRGFRPSAAQRRLSVSLRPLALSIAASLAAFAFTQVQPVLALYAMATVLLVFTMRGTLIAWYQLTIEGQLRSLRRGLQHAALHDPLTGLLNRRGLFRWLSREYEPARHARGLCIALIDIDHFKLYNDRYGHLAGDRCLEQVARALAREGDGMPACVVGRYGGEEFLMLLPHVSAIEARRFMDVVRATIGALPQDFDGQPTHPVTLSVGIASTQGRDWPTLDRLLRDADVALYEAKALGRNRVVVHEAIRVA</sequence>
<dbReference type="InterPro" id="IPR000160">
    <property type="entry name" value="GGDEF_dom"/>
</dbReference>
<dbReference type="NCBIfam" id="TIGR00254">
    <property type="entry name" value="GGDEF"/>
    <property type="match status" value="1"/>
</dbReference>
<organism evidence="5 6">
    <name type="scientific">Luteibacter sahnii</name>
    <dbReference type="NCBI Taxonomy" id="3021977"/>
    <lineage>
        <taxon>Bacteria</taxon>
        <taxon>Pseudomonadati</taxon>
        <taxon>Pseudomonadota</taxon>
        <taxon>Gammaproteobacteria</taxon>
        <taxon>Lysobacterales</taxon>
        <taxon>Rhodanobacteraceae</taxon>
        <taxon>Luteibacter</taxon>
    </lineage>
</organism>
<evidence type="ECO:0000256" key="3">
    <source>
        <dbReference type="SAM" id="Phobius"/>
    </source>
</evidence>
<feature type="transmembrane region" description="Helical" evidence="3">
    <location>
        <begin position="189"/>
        <end position="209"/>
    </location>
</feature>